<dbReference type="InterPro" id="IPR035516">
    <property type="entry name" value="Gyrase/topoIV_suA_C"/>
</dbReference>
<dbReference type="InterPro" id="IPR050220">
    <property type="entry name" value="Type_II_DNA_Topoisomerases"/>
</dbReference>
<organism evidence="1">
    <name type="scientific">mine drainage metagenome</name>
    <dbReference type="NCBI Taxonomy" id="410659"/>
    <lineage>
        <taxon>unclassified sequences</taxon>
        <taxon>metagenomes</taxon>
        <taxon>ecological metagenomes</taxon>
    </lineage>
</organism>
<dbReference type="GO" id="GO:0005737">
    <property type="term" value="C:cytoplasm"/>
    <property type="evidence" value="ECO:0007669"/>
    <property type="project" value="TreeGrafter"/>
</dbReference>
<reference evidence="1" key="1">
    <citation type="submission" date="2013-08" db="EMBL/GenBank/DDBJ databases">
        <authorList>
            <person name="Mendez C."/>
            <person name="Richter M."/>
            <person name="Ferrer M."/>
            <person name="Sanchez J."/>
        </authorList>
    </citation>
    <scope>NUCLEOTIDE SEQUENCE</scope>
</reference>
<dbReference type="GO" id="GO:0009330">
    <property type="term" value="C:DNA topoisomerase type II (double strand cut, ATP-hydrolyzing) complex"/>
    <property type="evidence" value="ECO:0007669"/>
    <property type="project" value="TreeGrafter"/>
</dbReference>
<dbReference type="PANTHER" id="PTHR43493:SF5">
    <property type="entry name" value="DNA GYRASE SUBUNIT A, CHLOROPLASTIC_MITOCHONDRIAL"/>
    <property type="match status" value="1"/>
</dbReference>
<dbReference type="Pfam" id="PF03989">
    <property type="entry name" value="DNA_gyraseA_C"/>
    <property type="match status" value="2"/>
</dbReference>
<gene>
    <name evidence="1" type="ORF">B1A_07251</name>
</gene>
<dbReference type="InterPro" id="IPR006691">
    <property type="entry name" value="GyrA/parC_rep"/>
</dbReference>
<dbReference type="PANTHER" id="PTHR43493">
    <property type="entry name" value="DNA GYRASE/TOPOISOMERASE SUBUNIT A"/>
    <property type="match status" value="1"/>
</dbReference>
<dbReference type="GO" id="GO:0005524">
    <property type="term" value="F:ATP binding"/>
    <property type="evidence" value="ECO:0007669"/>
    <property type="project" value="InterPro"/>
</dbReference>
<proteinExistence type="predicted"/>
<reference evidence="1" key="2">
    <citation type="journal article" date="2014" name="ISME J.">
        <title>Microbial stratification in low pH oxic and suboxic macroscopic growths along an acid mine drainage.</title>
        <authorList>
            <person name="Mendez-Garcia C."/>
            <person name="Mesa V."/>
            <person name="Sprenger R.R."/>
            <person name="Richter M."/>
            <person name="Diez M.S."/>
            <person name="Solano J."/>
            <person name="Bargiela R."/>
            <person name="Golyshina O.V."/>
            <person name="Manteca A."/>
            <person name="Ramos J.L."/>
            <person name="Gallego J.R."/>
            <person name="Llorente I."/>
            <person name="Martins Dos Santos V.A."/>
            <person name="Jensen O.N."/>
            <person name="Pelaez A.I."/>
            <person name="Sanchez J."/>
            <person name="Ferrer M."/>
        </authorList>
    </citation>
    <scope>NUCLEOTIDE SEQUENCE</scope>
</reference>
<dbReference type="GO" id="GO:0003677">
    <property type="term" value="F:DNA binding"/>
    <property type="evidence" value="ECO:0007669"/>
    <property type="project" value="InterPro"/>
</dbReference>
<dbReference type="GO" id="GO:0003918">
    <property type="term" value="F:DNA topoisomerase type II (double strand cut, ATP-hydrolyzing) activity"/>
    <property type="evidence" value="ECO:0007669"/>
    <property type="project" value="TreeGrafter"/>
</dbReference>
<dbReference type="GO" id="GO:0006265">
    <property type="term" value="P:DNA topological change"/>
    <property type="evidence" value="ECO:0007669"/>
    <property type="project" value="InterPro"/>
</dbReference>
<name>T1CL83_9ZZZZ</name>
<protein>
    <submittedName>
        <fullName evidence="1">DNA gyrase, subunit A</fullName>
    </submittedName>
</protein>
<dbReference type="SUPFAM" id="SSF101904">
    <property type="entry name" value="GyrA/ParC C-terminal domain-like"/>
    <property type="match status" value="1"/>
</dbReference>
<comment type="caution">
    <text evidence="1">The sequence shown here is derived from an EMBL/GenBank/DDBJ whole genome shotgun (WGS) entry which is preliminary data.</text>
</comment>
<dbReference type="AlphaFoldDB" id="T1CL83"/>
<evidence type="ECO:0000313" key="1">
    <source>
        <dbReference type="EMBL" id="EQD68619.1"/>
    </source>
</evidence>
<dbReference type="Gene3D" id="2.120.10.90">
    <property type="entry name" value="DNA gyrase/topoisomerase IV, subunit A, C-terminal"/>
    <property type="match status" value="1"/>
</dbReference>
<feature type="non-terminal residue" evidence="1">
    <location>
        <position position="112"/>
    </location>
</feature>
<sequence length="112" mass="11793">MVSLIVAADGDILAATARGYGKRTALDEFPRKGRGTQGVIAIQCSERNGALVAVVQVQPEQGLVLISDRGTLVRTRVAEVSQLGRNTQGVTLIRLPADESLVGVVPLALDDE</sequence>
<accession>T1CL83</accession>
<dbReference type="EMBL" id="AUZX01005233">
    <property type="protein sequence ID" value="EQD68619.1"/>
    <property type="molecule type" value="Genomic_DNA"/>
</dbReference>